<gene>
    <name evidence="1" type="ORF">NQ318_007481</name>
</gene>
<reference evidence="1" key="1">
    <citation type="journal article" date="2023" name="Insect Mol. Biol.">
        <title>Genome sequencing provides insights into the evolution of gene families encoding plant cell wall-degrading enzymes in longhorned beetles.</title>
        <authorList>
            <person name="Shin N.R."/>
            <person name="Okamura Y."/>
            <person name="Kirsch R."/>
            <person name="Pauchet Y."/>
        </authorList>
    </citation>
    <scope>NUCLEOTIDE SEQUENCE</scope>
    <source>
        <strain evidence="1">AMC_N1</strain>
    </source>
</reference>
<dbReference type="GO" id="GO:0003676">
    <property type="term" value="F:nucleic acid binding"/>
    <property type="evidence" value="ECO:0007669"/>
    <property type="project" value="InterPro"/>
</dbReference>
<dbReference type="InterPro" id="IPR036397">
    <property type="entry name" value="RNaseH_sf"/>
</dbReference>
<sequence length="97" mass="11289">MTETFLKSILWTDESTFTREGILNFHNLHHWDTKGENPHVIRSASFQRKFSVNVWAEEEGLSYGAGKQIDQKVKMILWDAILHAVEKEFSKASAFNY</sequence>
<dbReference type="Gene3D" id="3.30.420.10">
    <property type="entry name" value="Ribonuclease H-like superfamily/Ribonuclease H"/>
    <property type="match status" value="1"/>
</dbReference>
<accession>A0AAV8YDU8</accession>
<protein>
    <submittedName>
        <fullName evidence="1">Uncharacterized protein</fullName>
    </submittedName>
</protein>
<organism evidence="1 2">
    <name type="scientific">Aromia moschata</name>
    <dbReference type="NCBI Taxonomy" id="1265417"/>
    <lineage>
        <taxon>Eukaryota</taxon>
        <taxon>Metazoa</taxon>
        <taxon>Ecdysozoa</taxon>
        <taxon>Arthropoda</taxon>
        <taxon>Hexapoda</taxon>
        <taxon>Insecta</taxon>
        <taxon>Pterygota</taxon>
        <taxon>Neoptera</taxon>
        <taxon>Endopterygota</taxon>
        <taxon>Coleoptera</taxon>
        <taxon>Polyphaga</taxon>
        <taxon>Cucujiformia</taxon>
        <taxon>Chrysomeloidea</taxon>
        <taxon>Cerambycidae</taxon>
        <taxon>Cerambycinae</taxon>
        <taxon>Callichromatini</taxon>
        <taxon>Aromia</taxon>
    </lineage>
</organism>
<dbReference type="PANTHER" id="PTHR47326">
    <property type="entry name" value="TRANSPOSABLE ELEMENT TC3 TRANSPOSASE-LIKE PROTEIN"/>
    <property type="match status" value="1"/>
</dbReference>
<proteinExistence type="predicted"/>
<dbReference type="Proteomes" id="UP001162162">
    <property type="component" value="Unassembled WGS sequence"/>
</dbReference>
<evidence type="ECO:0000313" key="2">
    <source>
        <dbReference type="Proteomes" id="UP001162162"/>
    </source>
</evidence>
<name>A0AAV8YDU8_9CUCU</name>
<dbReference type="AlphaFoldDB" id="A0AAV8YDU8"/>
<dbReference type="EMBL" id="JAPWTK010000118">
    <property type="protein sequence ID" value="KAJ8949385.1"/>
    <property type="molecule type" value="Genomic_DNA"/>
</dbReference>
<comment type="caution">
    <text evidence="1">The sequence shown here is derived from an EMBL/GenBank/DDBJ whole genome shotgun (WGS) entry which is preliminary data.</text>
</comment>
<dbReference type="PANTHER" id="PTHR47326:SF1">
    <property type="entry name" value="HTH PSQ-TYPE DOMAIN-CONTAINING PROTEIN"/>
    <property type="match status" value="1"/>
</dbReference>
<keyword evidence="2" id="KW-1185">Reference proteome</keyword>
<evidence type="ECO:0000313" key="1">
    <source>
        <dbReference type="EMBL" id="KAJ8949385.1"/>
    </source>
</evidence>